<evidence type="ECO:0000256" key="1">
    <source>
        <dbReference type="ARBA" id="ARBA00004259"/>
    </source>
</evidence>
<dbReference type="AlphaFoldDB" id="A0A8J2JPW9"/>
<dbReference type="InterPro" id="IPR037363">
    <property type="entry name" value="Sec13/Seh1_fam"/>
</dbReference>
<dbReference type="GO" id="GO:0015031">
    <property type="term" value="P:protein transport"/>
    <property type="evidence" value="ECO:0007669"/>
    <property type="project" value="UniProtKB-KW"/>
</dbReference>
<comment type="similarity">
    <text evidence="3">Belongs to the WD repeat SEC13 family.</text>
</comment>
<evidence type="ECO:0000256" key="10">
    <source>
        <dbReference type="ARBA" id="ARBA00023228"/>
    </source>
</evidence>
<accession>A0A8J2JPW9</accession>
<dbReference type="PROSITE" id="PS00678">
    <property type="entry name" value="WD_REPEATS_1"/>
    <property type="match status" value="1"/>
</dbReference>
<evidence type="ECO:0000256" key="11">
    <source>
        <dbReference type="ARBA" id="ARBA00023242"/>
    </source>
</evidence>
<evidence type="ECO:0000256" key="12">
    <source>
        <dbReference type="ARBA" id="ARBA00023306"/>
    </source>
</evidence>
<name>A0A8J2JPW9_9HEXA</name>
<evidence type="ECO:0000256" key="8">
    <source>
        <dbReference type="ARBA" id="ARBA00022776"/>
    </source>
</evidence>
<dbReference type="FunFam" id="2.130.10.10:FF:000063">
    <property type="entry name" value="SEH1 like nucleoporin"/>
    <property type="match status" value="1"/>
</dbReference>
<evidence type="ECO:0000256" key="2">
    <source>
        <dbReference type="ARBA" id="ARBA00004371"/>
    </source>
</evidence>
<dbReference type="InterPro" id="IPR001680">
    <property type="entry name" value="WD40_rpt"/>
</dbReference>
<evidence type="ECO:0000256" key="6">
    <source>
        <dbReference type="ARBA" id="ARBA00022618"/>
    </source>
</evidence>
<evidence type="ECO:0008006" key="16">
    <source>
        <dbReference type="Google" id="ProtNLM"/>
    </source>
</evidence>
<evidence type="ECO:0000256" key="5">
    <source>
        <dbReference type="ARBA" id="ARBA00022574"/>
    </source>
</evidence>
<comment type="subcellular location">
    <subcellularLocation>
        <location evidence="2">Lysosome</location>
    </subcellularLocation>
    <subcellularLocation>
        <location evidence="1">Nucleus envelope</location>
    </subcellularLocation>
</comment>
<evidence type="ECO:0000313" key="15">
    <source>
        <dbReference type="Proteomes" id="UP000708208"/>
    </source>
</evidence>
<dbReference type="PANTHER" id="PTHR11024:SF3">
    <property type="entry name" value="NUCLEOPORIN SEH1"/>
    <property type="match status" value="1"/>
</dbReference>
<reference evidence="14" key="1">
    <citation type="submission" date="2021-06" db="EMBL/GenBank/DDBJ databases">
        <authorList>
            <person name="Hodson N. C."/>
            <person name="Mongue J. A."/>
            <person name="Jaron S. K."/>
        </authorList>
    </citation>
    <scope>NUCLEOTIDE SEQUENCE</scope>
</reference>
<comment type="caution">
    <text evidence="14">The sequence shown here is derived from an EMBL/GenBank/DDBJ whole genome shotgun (WGS) entry which is preliminary data.</text>
</comment>
<dbReference type="GO" id="GO:0035859">
    <property type="term" value="C:Seh1-associated complex"/>
    <property type="evidence" value="ECO:0007669"/>
    <property type="project" value="TreeGrafter"/>
</dbReference>
<dbReference type="PANTHER" id="PTHR11024">
    <property type="entry name" value="NUCLEAR PORE COMPLEX PROTEIN SEC13 / SEH1 FAMILY MEMBER"/>
    <property type="match status" value="1"/>
</dbReference>
<keyword evidence="7" id="KW-0677">Repeat</keyword>
<evidence type="ECO:0000256" key="7">
    <source>
        <dbReference type="ARBA" id="ARBA00022737"/>
    </source>
</evidence>
<dbReference type="EMBL" id="CAJVCH010114392">
    <property type="protein sequence ID" value="CAG7724822.1"/>
    <property type="molecule type" value="Genomic_DNA"/>
</dbReference>
<evidence type="ECO:0000313" key="14">
    <source>
        <dbReference type="EMBL" id="CAG7724822.1"/>
    </source>
</evidence>
<dbReference type="OrthoDB" id="364224at2759"/>
<feature type="repeat" description="WD" evidence="13">
    <location>
        <begin position="8"/>
        <end position="43"/>
    </location>
</feature>
<keyword evidence="5 13" id="KW-0853">WD repeat</keyword>
<dbReference type="GO" id="GO:0005198">
    <property type="term" value="F:structural molecule activity"/>
    <property type="evidence" value="ECO:0007669"/>
    <property type="project" value="InterPro"/>
</dbReference>
<evidence type="ECO:0000256" key="9">
    <source>
        <dbReference type="ARBA" id="ARBA00022927"/>
    </source>
</evidence>
<dbReference type="GO" id="GO:0031080">
    <property type="term" value="C:nuclear pore outer ring"/>
    <property type="evidence" value="ECO:0007669"/>
    <property type="project" value="TreeGrafter"/>
</dbReference>
<dbReference type="SMART" id="SM00320">
    <property type="entry name" value="WD40"/>
    <property type="match status" value="5"/>
</dbReference>
<dbReference type="Proteomes" id="UP000708208">
    <property type="component" value="Unassembled WGS sequence"/>
</dbReference>
<dbReference type="InterPro" id="IPR019775">
    <property type="entry name" value="WD40_repeat_CS"/>
</dbReference>
<evidence type="ECO:0000256" key="13">
    <source>
        <dbReference type="PROSITE-ProRule" id="PRU00221"/>
    </source>
</evidence>
<dbReference type="GO" id="GO:1904263">
    <property type="term" value="P:positive regulation of TORC1 signaling"/>
    <property type="evidence" value="ECO:0007669"/>
    <property type="project" value="TreeGrafter"/>
</dbReference>
<keyword evidence="9" id="KW-0653">Protein transport</keyword>
<gene>
    <name evidence="14" type="ORF">AFUS01_LOCUS13821</name>
</gene>
<dbReference type="GO" id="GO:0005764">
    <property type="term" value="C:lysosome"/>
    <property type="evidence" value="ECO:0007669"/>
    <property type="project" value="UniProtKB-SubCell"/>
</dbReference>
<dbReference type="GO" id="GO:0034198">
    <property type="term" value="P:cellular response to amino acid starvation"/>
    <property type="evidence" value="ECO:0007669"/>
    <property type="project" value="TreeGrafter"/>
</dbReference>
<keyword evidence="12" id="KW-0131">Cell cycle</keyword>
<keyword evidence="4" id="KW-0813">Transport</keyword>
<keyword evidence="15" id="KW-1185">Reference proteome</keyword>
<keyword evidence="11" id="KW-0539">Nucleus</keyword>
<feature type="repeat" description="WD" evidence="13">
    <location>
        <begin position="275"/>
        <end position="307"/>
    </location>
</feature>
<keyword evidence="6" id="KW-0132">Cell division</keyword>
<dbReference type="GO" id="GO:0051301">
    <property type="term" value="P:cell division"/>
    <property type="evidence" value="ECO:0007669"/>
    <property type="project" value="UniProtKB-KW"/>
</dbReference>
<evidence type="ECO:0000256" key="4">
    <source>
        <dbReference type="ARBA" id="ARBA00022448"/>
    </source>
</evidence>
<dbReference type="PROSITE" id="PS50082">
    <property type="entry name" value="WD_REPEATS_2"/>
    <property type="match status" value="2"/>
</dbReference>
<keyword evidence="10" id="KW-0458">Lysosome</keyword>
<keyword evidence="8" id="KW-0498">Mitosis</keyword>
<organism evidence="14 15">
    <name type="scientific">Allacma fusca</name>
    <dbReference type="NCBI Taxonomy" id="39272"/>
    <lineage>
        <taxon>Eukaryota</taxon>
        <taxon>Metazoa</taxon>
        <taxon>Ecdysozoa</taxon>
        <taxon>Arthropoda</taxon>
        <taxon>Hexapoda</taxon>
        <taxon>Collembola</taxon>
        <taxon>Symphypleona</taxon>
        <taxon>Sminthuridae</taxon>
        <taxon>Allacma</taxon>
    </lineage>
</organism>
<proteinExistence type="inferred from homology"/>
<dbReference type="PROSITE" id="PS50294">
    <property type="entry name" value="WD_REPEATS_REGION"/>
    <property type="match status" value="2"/>
</dbReference>
<protein>
    <recommendedName>
        <fullName evidence="16">Nucleoporin SEH1</fullName>
    </recommendedName>
</protein>
<sequence>MFVARSIKTDHKDLIHDVAYDFYGTRMATCSSDQTVRIWEIESSTGNWHCTASWKAHSGSVWKVTWANPEFGQVISTCSFDRTAAVWEEVVGEGGGGDRGSATHWVKRTTLVDSRTSVTDVKFAPKYLGLILATCSADGFVRIYEAPDVMNLTQWSLQHEISVKVSCSCIAWNPTYPRHYAPMIAVGSDDTTLDTPKVMIYELNENLRRWTKIESLQDITEPVNDLAFAPNLGRSHHMLGIATKDLKIIALEPLKEQEDNMTGSTKLNSRTVAQCTDHNSTVWRVAWNVTGTILASSGDDGCVRLWKGNYLGNWKCISTMRGDGTHAVIEAAPASTGSFGANPANPSGGPTSSRYLKLAAAASQTKDVVWH</sequence>
<dbReference type="Pfam" id="PF00400">
    <property type="entry name" value="WD40"/>
    <property type="match status" value="4"/>
</dbReference>
<evidence type="ECO:0000256" key="3">
    <source>
        <dbReference type="ARBA" id="ARBA00010102"/>
    </source>
</evidence>